<proteinExistence type="predicted"/>
<accession>A0A812R575</accession>
<dbReference type="EMBL" id="CAJNIZ010019023">
    <property type="protein sequence ID" value="CAE7419925.1"/>
    <property type="molecule type" value="Genomic_DNA"/>
</dbReference>
<dbReference type="Pfam" id="PF03382">
    <property type="entry name" value="DUF285"/>
    <property type="match status" value="1"/>
</dbReference>
<dbReference type="InterPro" id="IPR005046">
    <property type="entry name" value="DUF285"/>
</dbReference>
<dbReference type="InterPro" id="IPR011889">
    <property type="entry name" value="Liste_lipo_26"/>
</dbReference>
<keyword evidence="2" id="KW-1185">Reference proteome</keyword>
<dbReference type="Proteomes" id="UP000649617">
    <property type="component" value="Unassembled WGS sequence"/>
</dbReference>
<evidence type="ECO:0000313" key="1">
    <source>
        <dbReference type="EMBL" id="CAE7419925.1"/>
    </source>
</evidence>
<name>A0A812R575_SYMPI</name>
<evidence type="ECO:0000313" key="2">
    <source>
        <dbReference type="Proteomes" id="UP000649617"/>
    </source>
</evidence>
<dbReference type="AlphaFoldDB" id="A0A812R575"/>
<comment type="caution">
    <text evidence="1">The sequence shown here is derived from an EMBL/GenBank/DDBJ whole genome shotgun (WGS) entry which is preliminary data.</text>
</comment>
<reference evidence="1" key="1">
    <citation type="submission" date="2021-02" db="EMBL/GenBank/DDBJ databases">
        <authorList>
            <person name="Dougan E. K."/>
            <person name="Rhodes N."/>
            <person name="Thang M."/>
            <person name="Chan C."/>
        </authorList>
    </citation>
    <scope>NUCLEOTIDE SEQUENCE</scope>
</reference>
<dbReference type="NCBIfam" id="TIGR02167">
    <property type="entry name" value="Liste_lipo_26"/>
    <property type="match status" value="1"/>
</dbReference>
<sequence>MPSRTFRDNFHEIMWSELRRAVLAWEFHEERRIQLRSTYGEISHWEVSAVTDMSGLFEDLRAFNEDITAWNTTSVTDMKRMFKEVQHYPDLRWRIFLPPATMSGRDGCELWPFLVVTVGITFVLVSDKMYQDLWEEFPEIERHRSALQRMGMTDTEIQKQVQDMKARQSETAGVSPRYLLSDSFASLASQRTGKADPDFNDMKDAFWLCDDPLGQDVNCPRDGRPGCALVDWMPRLERGQQTHFVSWTWRYKLSQIHSAVAVFQSESTSDAFFYMCFFVNNQHRILLEASGVGSQELENIFESNLTRVGQMVAILDTWDQPTYLTRQLGPQKPRSLFKSVLLSRVLQFHRFYQ</sequence>
<protein>
    <submittedName>
        <fullName evidence="1">Uncharacterized protein</fullName>
    </submittedName>
</protein>
<organism evidence="1 2">
    <name type="scientific">Symbiodinium pilosum</name>
    <name type="common">Dinoflagellate</name>
    <dbReference type="NCBI Taxonomy" id="2952"/>
    <lineage>
        <taxon>Eukaryota</taxon>
        <taxon>Sar</taxon>
        <taxon>Alveolata</taxon>
        <taxon>Dinophyceae</taxon>
        <taxon>Suessiales</taxon>
        <taxon>Symbiodiniaceae</taxon>
        <taxon>Symbiodinium</taxon>
    </lineage>
</organism>
<gene>
    <name evidence="1" type="ORF">SPIL2461_LOCUS10330</name>
</gene>
<dbReference type="OrthoDB" id="198852at2759"/>